<organism evidence="7 8">
    <name type="scientific">Thermatribacter velox</name>
    <dbReference type="NCBI Taxonomy" id="3039681"/>
    <lineage>
        <taxon>Bacteria</taxon>
        <taxon>Pseudomonadati</taxon>
        <taxon>Atribacterota</taxon>
        <taxon>Atribacteria</taxon>
        <taxon>Atribacterales</taxon>
        <taxon>Thermatribacteraceae</taxon>
        <taxon>Thermatribacter</taxon>
    </lineage>
</organism>
<keyword evidence="3" id="KW-0408">Iron</keyword>
<dbReference type="SUPFAM" id="SSF53920">
    <property type="entry name" value="Fe-only hydrogenase"/>
    <property type="match status" value="1"/>
</dbReference>
<dbReference type="Pfam" id="PF13237">
    <property type="entry name" value="Fer4_10"/>
    <property type="match status" value="1"/>
</dbReference>
<dbReference type="PROSITE" id="PS51656">
    <property type="entry name" value="4FE4S"/>
    <property type="match status" value="1"/>
</dbReference>
<evidence type="ECO:0000313" key="8">
    <source>
        <dbReference type="Proteomes" id="UP001461341"/>
    </source>
</evidence>
<name>A0ABZ2Y813_9BACT</name>
<evidence type="ECO:0000259" key="5">
    <source>
        <dbReference type="PROSITE" id="PS51379"/>
    </source>
</evidence>
<dbReference type="InterPro" id="IPR017896">
    <property type="entry name" value="4Fe4S_Fe-S-bd"/>
</dbReference>
<dbReference type="Gene3D" id="1.10.15.40">
    <property type="entry name" value="Electron transport complex subunit B, putative Fe-S cluster"/>
    <property type="match status" value="1"/>
</dbReference>
<keyword evidence="4" id="KW-0411">Iron-sulfur</keyword>
<dbReference type="Pfam" id="PF02906">
    <property type="entry name" value="Fe_hyd_lg_C"/>
    <property type="match status" value="1"/>
</dbReference>
<evidence type="ECO:0000256" key="2">
    <source>
        <dbReference type="ARBA" id="ARBA00022723"/>
    </source>
</evidence>
<gene>
    <name evidence="7" type="ORF">QBE54_06025</name>
</gene>
<dbReference type="InterPro" id="IPR009016">
    <property type="entry name" value="Fe_hydrogenase"/>
</dbReference>
<evidence type="ECO:0000256" key="4">
    <source>
        <dbReference type="ARBA" id="ARBA00023014"/>
    </source>
</evidence>
<feature type="domain" description="4Fe-4S" evidence="6">
    <location>
        <begin position="367"/>
        <end position="426"/>
    </location>
</feature>
<dbReference type="InterPro" id="IPR007202">
    <property type="entry name" value="4Fe-4S_dom"/>
</dbReference>
<dbReference type="Gene3D" id="3.30.70.20">
    <property type="match status" value="1"/>
</dbReference>
<protein>
    <submittedName>
        <fullName evidence="7">[Fe-Fe] hydrogenase large subunit C-terminal domain-containing protein</fullName>
    </submittedName>
</protein>
<dbReference type="PANTHER" id="PTHR43560">
    <property type="entry name" value="ION-TRANSLOCATING OXIDOREDUCTASE COMPLEX SUBUNIT B"/>
    <property type="match status" value="1"/>
</dbReference>
<feature type="domain" description="4Fe-4S ferredoxin-type" evidence="5">
    <location>
        <begin position="37"/>
        <end position="66"/>
    </location>
</feature>
<dbReference type="PROSITE" id="PS51379">
    <property type="entry name" value="4FE4S_FER_2"/>
    <property type="match status" value="2"/>
</dbReference>
<evidence type="ECO:0000259" key="6">
    <source>
        <dbReference type="PROSITE" id="PS51656"/>
    </source>
</evidence>
<dbReference type="Gene3D" id="3.40.950.10">
    <property type="entry name" value="Fe-only Hydrogenase (Larger Subunit), Chain L, domain 3"/>
    <property type="match status" value="1"/>
</dbReference>
<reference evidence="7 8" key="1">
    <citation type="submission" date="2023-03" db="EMBL/GenBank/DDBJ databases">
        <title>Novel Species.</title>
        <authorList>
            <person name="Ma S."/>
        </authorList>
    </citation>
    <scope>NUCLEOTIDE SEQUENCE [LARGE SCALE GENOMIC DNA]</scope>
    <source>
        <strain evidence="7 8">B11</strain>
    </source>
</reference>
<dbReference type="PANTHER" id="PTHR43560:SF1">
    <property type="entry name" value="ION-TRANSLOCATING OXIDOREDUCTASE COMPLEX SUBUNIT B"/>
    <property type="match status" value="1"/>
</dbReference>
<evidence type="ECO:0000256" key="1">
    <source>
        <dbReference type="ARBA" id="ARBA00022485"/>
    </source>
</evidence>
<evidence type="ECO:0000256" key="3">
    <source>
        <dbReference type="ARBA" id="ARBA00023004"/>
    </source>
</evidence>
<keyword evidence="2" id="KW-0479">Metal-binding</keyword>
<keyword evidence="1" id="KW-0004">4Fe-4S</keyword>
<dbReference type="InterPro" id="IPR017900">
    <property type="entry name" value="4Fe4S_Fe_S_CS"/>
</dbReference>
<dbReference type="InterPro" id="IPR050395">
    <property type="entry name" value="4Fe4S_Ferredoxin_RnfB"/>
</dbReference>
<dbReference type="EMBL" id="CP121689">
    <property type="protein sequence ID" value="WZL75158.1"/>
    <property type="molecule type" value="Genomic_DNA"/>
</dbReference>
<keyword evidence="8" id="KW-1185">Reference proteome</keyword>
<dbReference type="PROSITE" id="PS00198">
    <property type="entry name" value="4FE4S_FER_1"/>
    <property type="match status" value="1"/>
</dbReference>
<sequence length="441" mass="48778">MELATFFHSVRLDEEKCKGCTHCIRRCPTEAIRVRGGKARIDEERCIDCGECIRTCPNHAKYAQSDPLESIRRFKYSVALPAPSFYAQFRVDTPLEKILGGLLTLGFSSVFEVARGAEILAEATAEYLSRKEVPKPVISSACPAVVRLIEVKFPSLIENLLPMDSPLGVAAKIARLEALKQGFKSEEVGVFFITPCPAKVTEVRQSKEDLSRIDGAISISEVYSQLVNRLDQAKPAASFQMASWKGIGWARSGGEQESLGEGEFMAVDGIHNVISVLEKIEMGELSKVVYCEAQACVGGCIGGVLAVRNPFIAKVSVNHLIKKYSNYKPIEKDLLLEWQQKGILLRSTPYQAKEVLKLDKDFRKAMQKYQTIEKLTEKLPGLDCGACGSPTCRALAEDIVLGKALETDCPFLLREQLLEKAREIQELASRVPQTMAGKKED</sequence>
<dbReference type="Proteomes" id="UP001461341">
    <property type="component" value="Chromosome"/>
</dbReference>
<dbReference type="Pfam" id="PF04060">
    <property type="entry name" value="FeS"/>
    <property type="match status" value="1"/>
</dbReference>
<evidence type="ECO:0000313" key="7">
    <source>
        <dbReference type="EMBL" id="WZL75158.1"/>
    </source>
</evidence>
<accession>A0ABZ2Y813</accession>
<feature type="domain" description="4Fe-4S ferredoxin-type" evidence="5">
    <location>
        <begin position="8"/>
        <end position="36"/>
    </location>
</feature>
<dbReference type="SUPFAM" id="SSF54862">
    <property type="entry name" value="4Fe-4S ferredoxins"/>
    <property type="match status" value="1"/>
</dbReference>
<dbReference type="RefSeq" id="WP_369017304.1">
    <property type="nucleotide sequence ID" value="NZ_CP121689.1"/>
</dbReference>
<dbReference type="InterPro" id="IPR004108">
    <property type="entry name" value="Fe_hydrogenase_lsu_C"/>
</dbReference>
<proteinExistence type="predicted"/>